<dbReference type="Pfam" id="PF14338">
    <property type="entry name" value="Mrr_N"/>
    <property type="match status" value="1"/>
</dbReference>
<reference evidence="2" key="1">
    <citation type="submission" date="2023-06" db="EMBL/GenBank/DDBJ databases">
        <title>Genome sequence of Methancorpusculaceae sp. Ag1.</title>
        <authorList>
            <person name="Protasov E."/>
            <person name="Platt K."/>
            <person name="Poehlein A."/>
            <person name="Daniel R."/>
            <person name="Brune A."/>
        </authorList>
    </citation>
    <scope>NUCLEOTIDE SEQUENCE</scope>
    <source>
        <strain evidence="2">Ag1</strain>
    </source>
</reference>
<dbReference type="AlphaFoldDB" id="A0AAE4MDZ0"/>
<proteinExistence type="predicted"/>
<dbReference type="EMBL" id="JAWDKA010000008">
    <property type="protein sequence ID" value="MDV0442305.1"/>
    <property type="molecule type" value="Genomic_DNA"/>
</dbReference>
<evidence type="ECO:0000313" key="3">
    <source>
        <dbReference type="Proteomes" id="UP001273136"/>
    </source>
</evidence>
<keyword evidence="3" id="KW-1185">Reference proteome</keyword>
<comment type="caution">
    <text evidence="2">The sequence shown here is derived from an EMBL/GenBank/DDBJ whole genome shotgun (WGS) entry which is preliminary data.</text>
</comment>
<gene>
    <name evidence="2" type="ORF">McpAg1_15390</name>
</gene>
<evidence type="ECO:0000259" key="1">
    <source>
        <dbReference type="Pfam" id="PF14338"/>
    </source>
</evidence>
<evidence type="ECO:0000313" key="2">
    <source>
        <dbReference type="EMBL" id="MDV0442305.1"/>
    </source>
</evidence>
<organism evidence="2 3">
    <name type="scientific">Methanorbis furvi</name>
    <dbReference type="NCBI Taxonomy" id="3028299"/>
    <lineage>
        <taxon>Archaea</taxon>
        <taxon>Methanobacteriati</taxon>
        <taxon>Methanobacteriota</taxon>
        <taxon>Stenosarchaea group</taxon>
        <taxon>Methanomicrobia</taxon>
        <taxon>Methanomicrobiales</taxon>
        <taxon>Methanocorpusculaceae</taxon>
        <taxon>Methanorbis</taxon>
    </lineage>
</organism>
<feature type="domain" description="Restriction system protein Mrr-like N-terminal" evidence="1">
    <location>
        <begin position="8"/>
        <end position="92"/>
    </location>
</feature>
<accession>A0AAE4MDZ0</accession>
<sequence>MTKSESSELYLPLLKSLADGKPKKIAALTDKTGDIFCVLPNDLGIKEPKDGSCDYLEPILAASIELEKACLITKSNDNVCTITERGKDLLKENPKQIDTAVLMRYPEYKKQ</sequence>
<name>A0AAE4MDZ0_9EURY</name>
<dbReference type="InterPro" id="IPR025745">
    <property type="entry name" value="Mrr-like_N_dom"/>
</dbReference>
<protein>
    <recommendedName>
        <fullName evidence="1">Restriction system protein Mrr-like N-terminal domain-containing protein</fullName>
    </recommendedName>
</protein>
<dbReference type="RefSeq" id="WP_338094721.1">
    <property type="nucleotide sequence ID" value="NZ_JAWDKA010000008.1"/>
</dbReference>
<dbReference type="Proteomes" id="UP001273136">
    <property type="component" value="Unassembled WGS sequence"/>
</dbReference>